<evidence type="ECO:0000313" key="1">
    <source>
        <dbReference type="EMBL" id="KAJ9108771.1"/>
    </source>
</evidence>
<gene>
    <name evidence="1" type="ORF">QFC21_000091</name>
</gene>
<organism evidence="1 2">
    <name type="scientific">Naganishia friedmannii</name>
    <dbReference type="NCBI Taxonomy" id="89922"/>
    <lineage>
        <taxon>Eukaryota</taxon>
        <taxon>Fungi</taxon>
        <taxon>Dikarya</taxon>
        <taxon>Basidiomycota</taxon>
        <taxon>Agaricomycotina</taxon>
        <taxon>Tremellomycetes</taxon>
        <taxon>Filobasidiales</taxon>
        <taxon>Filobasidiaceae</taxon>
        <taxon>Naganishia</taxon>
    </lineage>
</organism>
<protein>
    <submittedName>
        <fullName evidence="1">Uncharacterized protein</fullName>
    </submittedName>
</protein>
<sequence length="1041" mass="113848">MLRLQNAIRRAAAASRSHTAGNNINNTSRSLHLASRPTRAFLSNASTTAIRQQQRNAAVRKVHVRAISFGTLPRFVARAFKVPLYGAGAGAGALGYANYKLEVLIVLVGLIAPGVRNATSDLLNNISDTLSETYDHASTTFSSLSATLSGAAGAAAGQASTLGKSIGEKVDGISGTVVEGRDSFLSGLTEWWEAVRMSPGAGVVGQEPSTQAASTGSSSSDNGGTGSGGQKNPEEDDDGEKSFLHNGGATAALASLTSAILSSNTTQDDQTTDDEDESSGPPELLQLTKKLIEIRQVLLSIDQSDALKLPSIVVIGSQSSGKSSVLEAIVGHEFLPKGDNMVTRRPIELTLVHTPHDGSTTAPPEYGVFPSLGAQKVTSFPAIQRTLTELNQSVPASIAVSSDPIYLRIHSPHVPDLTLVDLPGYIQISSMDQPEELKEKISALCDRYIQEPNIILAVCAADVDLANSAALRASRRVDPLGSRTIGVVTKMDLVSAEVGAGILKGNRYPLHLGYVGVVCKAPTGLGSGRIRRGGESPNLTGAVLRREKEFFGNAENARWFYPSSSERSLSRSSSSLIMSPADDMAGKVMVGTDTLRKRLMVVLETSMAANLSGITNAVQLELEEASYQFKVQYNDRRITPEAYVAETVDALKVRFKEFTCQFTKPQVRSKLKAMLDDKVMDILEQLYWADQRAAELSRLGEDKRLQPDDLDNYWKYKLDTASSLLTKSGVGRDSTQLVAEGLRGLIDSLATGEPFTFHPEVADRIIQFSRAILRERLGLTADQVENCIKPYKYEVEVDEREWEIGRQQSEEAFNLEIARCEGKLADIKKKVGGTRKLSSLVSFVHDIEKRDAERTRRRFGSFGGAAQEDPVEKTEEESPLPDSYKYSPAQVADGKYSLASLCRLAALFSDRLAILKARHKALQSKRCRMGPEQKAFCPEAFLSVVAEKLAYTSTMFINIELLEQFFYQFPREIDSRILYDLDRNEIAKFARENPVVKRHLDLQDRKDKLEQVMMSLQSLANMRQEKEPRSTRSQGLFTKFM</sequence>
<comment type="caution">
    <text evidence="1">The sequence shown here is derived from an EMBL/GenBank/DDBJ whole genome shotgun (WGS) entry which is preliminary data.</text>
</comment>
<reference evidence="1" key="1">
    <citation type="submission" date="2023-04" db="EMBL/GenBank/DDBJ databases">
        <title>Draft Genome sequencing of Naganishia species isolated from polar environments using Oxford Nanopore Technology.</title>
        <authorList>
            <person name="Leo P."/>
            <person name="Venkateswaran K."/>
        </authorList>
    </citation>
    <scope>NUCLEOTIDE SEQUENCE</scope>
    <source>
        <strain evidence="1">MNA-CCFEE 5423</strain>
    </source>
</reference>
<keyword evidence="2" id="KW-1185">Reference proteome</keyword>
<name>A0ACC2WBH8_9TREE</name>
<dbReference type="Proteomes" id="UP001227268">
    <property type="component" value="Unassembled WGS sequence"/>
</dbReference>
<accession>A0ACC2WBH8</accession>
<proteinExistence type="predicted"/>
<dbReference type="EMBL" id="JASBWT010000001">
    <property type="protein sequence ID" value="KAJ9108771.1"/>
    <property type="molecule type" value="Genomic_DNA"/>
</dbReference>
<evidence type="ECO:0000313" key="2">
    <source>
        <dbReference type="Proteomes" id="UP001227268"/>
    </source>
</evidence>